<sequence>MPLGDYKVRIEIGNRLVRRQFETVVGQKSELSILEGQSLERPDLLIKEISDDPDHIFDLVQNSLYNDEAGEIFLTSESKDQNLVLKAMRSGAREFFGPYTVEDEISSALDRFMTRQAKLRAVAGKTAKQSQVISFMGSKGGVGTTTLAVNLAVSLATNEPKQSVCLLDMNLFGDLPLFLEIDPTYTWREITKNISRLDETFLKNILAVDPSGVYVLPSPGYLDSQNMATPEVIERLFKVLTKMFDFVIIDTGQLLNDTALKVVELSDKVFLVSVQSLPCLAKTNKILRTFRDLRFPESNSLHIIINRHLKNSSITTSDVENSLEKKVSWNIPNDYESTMTAINKGQPLYKTASKKEITQSIRDLAASLVEDPEEDKKKKKKGLFSFLRK</sequence>
<reference evidence="4 5" key="2">
    <citation type="journal article" date="2010" name="Stand. Genomic Sci.">
        <title>Complete genome sequence of Desulfohalobium retbaense type strain (HR(100)).</title>
        <authorList>
            <person name="Spring S."/>
            <person name="Nolan M."/>
            <person name="Lapidus A."/>
            <person name="Glavina Del Rio T."/>
            <person name="Copeland A."/>
            <person name="Tice H."/>
            <person name="Cheng J.F."/>
            <person name="Lucas S."/>
            <person name="Land M."/>
            <person name="Chen F."/>
            <person name="Bruce D."/>
            <person name="Goodwin L."/>
            <person name="Pitluck S."/>
            <person name="Ivanova N."/>
            <person name="Mavromatis K."/>
            <person name="Mikhailova N."/>
            <person name="Pati A."/>
            <person name="Chen A."/>
            <person name="Palaniappan K."/>
            <person name="Hauser L."/>
            <person name="Chang Y.J."/>
            <person name="Jeffries C.D."/>
            <person name="Munk C."/>
            <person name="Kiss H."/>
            <person name="Chain P."/>
            <person name="Han C."/>
            <person name="Brettin T."/>
            <person name="Detter J.C."/>
            <person name="Schuler E."/>
            <person name="Goker M."/>
            <person name="Rohde M."/>
            <person name="Bristow J."/>
            <person name="Eisen J.A."/>
            <person name="Markowitz V."/>
            <person name="Hugenholtz P."/>
            <person name="Kyrpides N.C."/>
            <person name="Klenk H.P."/>
        </authorList>
    </citation>
    <scope>NUCLEOTIDE SEQUENCE [LARGE SCALE GENOMIC DNA]</scope>
    <source>
        <strain evidence="4 5">DSM 5692</strain>
    </source>
</reference>
<dbReference type="SUPFAM" id="SSF52540">
    <property type="entry name" value="P-loop containing nucleoside triphosphate hydrolases"/>
    <property type="match status" value="1"/>
</dbReference>
<evidence type="ECO:0000256" key="1">
    <source>
        <dbReference type="ARBA" id="ARBA00022741"/>
    </source>
</evidence>
<reference evidence="5" key="1">
    <citation type="submission" date="2009-09" db="EMBL/GenBank/DDBJ databases">
        <title>The complete chromosome of Desulfohalobium retbaense DSM 5692.</title>
        <authorList>
            <consortium name="US DOE Joint Genome Institute (JGI-PGF)"/>
            <person name="Lucas S."/>
            <person name="Copeland A."/>
            <person name="Lapidus A."/>
            <person name="Glavina del Rio T."/>
            <person name="Dalin E."/>
            <person name="Tice H."/>
            <person name="Bruce D."/>
            <person name="Goodwin L."/>
            <person name="Pitluck S."/>
            <person name="Kyrpides N."/>
            <person name="Mavromatis K."/>
            <person name="Ivanova N."/>
            <person name="Mikhailova N."/>
            <person name="Munk A.C."/>
            <person name="Brettin T."/>
            <person name="Detter J.C."/>
            <person name="Han C."/>
            <person name="Tapia R."/>
            <person name="Larimer F."/>
            <person name="Land M."/>
            <person name="Hauser L."/>
            <person name="Markowitz V."/>
            <person name="Cheng J.-F."/>
            <person name="Hugenholtz P."/>
            <person name="Woyke T."/>
            <person name="Wu D."/>
            <person name="Spring S."/>
            <person name="Klenk H.-P."/>
            <person name="Eisen J.A."/>
        </authorList>
    </citation>
    <scope>NUCLEOTIDE SEQUENCE [LARGE SCALE GENOMIC DNA]</scope>
    <source>
        <strain evidence="5">DSM 5692</strain>
    </source>
</reference>
<dbReference type="GO" id="GO:0009898">
    <property type="term" value="C:cytoplasmic side of plasma membrane"/>
    <property type="evidence" value="ECO:0007669"/>
    <property type="project" value="TreeGrafter"/>
</dbReference>
<dbReference type="PANTHER" id="PTHR43384">
    <property type="entry name" value="SEPTUM SITE-DETERMINING PROTEIN MIND HOMOLOG, CHLOROPLASTIC-RELATED"/>
    <property type="match status" value="1"/>
</dbReference>
<dbReference type="GO" id="GO:0005524">
    <property type="term" value="F:ATP binding"/>
    <property type="evidence" value="ECO:0007669"/>
    <property type="project" value="UniProtKB-KW"/>
</dbReference>
<dbReference type="PANTHER" id="PTHR43384:SF6">
    <property type="entry name" value="SEPTUM SITE-DETERMINING PROTEIN MIND HOMOLOG, CHLOROPLASTIC"/>
    <property type="match status" value="1"/>
</dbReference>
<protein>
    <submittedName>
        <fullName evidence="4">Response regulator receiver protein</fullName>
    </submittedName>
</protein>
<dbReference type="Gene3D" id="3.40.50.300">
    <property type="entry name" value="P-loop containing nucleotide triphosphate hydrolases"/>
    <property type="match status" value="1"/>
</dbReference>
<dbReference type="Gene3D" id="3.40.50.2300">
    <property type="match status" value="1"/>
</dbReference>
<dbReference type="GO" id="GO:0016887">
    <property type="term" value="F:ATP hydrolysis activity"/>
    <property type="evidence" value="ECO:0007669"/>
    <property type="project" value="TreeGrafter"/>
</dbReference>
<dbReference type="AlphaFoldDB" id="C8X1M8"/>
<evidence type="ECO:0000259" key="3">
    <source>
        <dbReference type="Pfam" id="PF13614"/>
    </source>
</evidence>
<accession>C8X1M8</accession>
<dbReference type="Proteomes" id="UP000001052">
    <property type="component" value="Chromosome"/>
</dbReference>
<dbReference type="HOGENOM" id="CLU_033160_2_1_7"/>
<dbReference type="KEGG" id="drt:Dret_1162"/>
<evidence type="ECO:0000313" key="4">
    <source>
        <dbReference type="EMBL" id="ACV68450.1"/>
    </source>
</evidence>
<evidence type="ECO:0000313" key="5">
    <source>
        <dbReference type="Proteomes" id="UP000001052"/>
    </source>
</evidence>
<keyword evidence="1" id="KW-0547">Nucleotide-binding</keyword>
<dbReference type="InterPro" id="IPR027417">
    <property type="entry name" value="P-loop_NTPase"/>
</dbReference>
<keyword evidence="5" id="KW-1185">Reference proteome</keyword>
<dbReference type="InterPro" id="IPR025669">
    <property type="entry name" value="AAA_dom"/>
</dbReference>
<feature type="domain" description="AAA" evidence="3">
    <location>
        <begin position="131"/>
        <end position="293"/>
    </location>
</feature>
<dbReference type="STRING" id="485915.Dret_1162"/>
<dbReference type="OrthoDB" id="9768734at2"/>
<dbReference type="GO" id="GO:0051782">
    <property type="term" value="P:negative regulation of cell division"/>
    <property type="evidence" value="ECO:0007669"/>
    <property type="project" value="TreeGrafter"/>
</dbReference>
<dbReference type="EMBL" id="CP001734">
    <property type="protein sequence ID" value="ACV68450.1"/>
    <property type="molecule type" value="Genomic_DNA"/>
</dbReference>
<gene>
    <name evidence="4" type="ordered locus">Dret_1162</name>
</gene>
<dbReference type="eggNOG" id="COG4963">
    <property type="taxonomic scope" value="Bacteria"/>
</dbReference>
<dbReference type="Pfam" id="PF13614">
    <property type="entry name" value="AAA_31"/>
    <property type="match status" value="1"/>
</dbReference>
<organism evidence="4 5">
    <name type="scientific">Desulfohalobium retbaense (strain ATCC 49708 / DSM 5692 / JCM 16813 / HR100)</name>
    <dbReference type="NCBI Taxonomy" id="485915"/>
    <lineage>
        <taxon>Bacteria</taxon>
        <taxon>Pseudomonadati</taxon>
        <taxon>Thermodesulfobacteriota</taxon>
        <taxon>Desulfovibrionia</taxon>
        <taxon>Desulfovibrionales</taxon>
        <taxon>Desulfohalobiaceae</taxon>
        <taxon>Desulfohalobium</taxon>
    </lineage>
</organism>
<dbReference type="InterPro" id="IPR050625">
    <property type="entry name" value="ParA/MinD_ATPase"/>
</dbReference>
<dbReference type="GO" id="GO:0005829">
    <property type="term" value="C:cytosol"/>
    <property type="evidence" value="ECO:0007669"/>
    <property type="project" value="TreeGrafter"/>
</dbReference>
<keyword evidence="2" id="KW-0067">ATP-binding</keyword>
<dbReference type="RefSeq" id="WP_015751601.1">
    <property type="nucleotide sequence ID" value="NC_013223.1"/>
</dbReference>
<evidence type="ECO:0000256" key="2">
    <source>
        <dbReference type="ARBA" id="ARBA00022840"/>
    </source>
</evidence>
<name>C8X1M8_DESRD</name>
<proteinExistence type="predicted"/>